<dbReference type="Proteomes" id="UP000428325">
    <property type="component" value="Chromosome"/>
</dbReference>
<gene>
    <name evidence="3" type="ORF">EI982_02580</name>
</gene>
<dbReference type="GeneID" id="99244080"/>
<dbReference type="PANTHER" id="PTHR43794:SF11">
    <property type="entry name" value="AMIDOHYDROLASE-RELATED DOMAIN-CONTAINING PROTEIN"/>
    <property type="match status" value="1"/>
</dbReference>
<evidence type="ECO:0000256" key="1">
    <source>
        <dbReference type="ARBA" id="ARBA00022801"/>
    </source>
</evidence>
<keyword evidence="1" id="KW-0378">Hydrolase</keyword>
<dbReference type="PANTHER" id="PTHR43794">
    <property type="entry name" value="AMINOHYDROLASE SSNA-RELATED"/>
    <property type="match status" value="1"/>
</dbReference>
<reference evidence="3 4" key="1">
    <citation type="submission" date="2018-12" db="EMBL/GenBank/DDBJ databases">
        <title>Complete genome sequence of Haloplanus rallus MBLA0036.</title>
        <authorList>
            <person name="Nam Y.-d."/>
            <person name="Kang J."/>
            <person name="Chung W.-H."/>
            <person name="Park Y.S."/>
        </authorList>
    </citation>
    <scope>NUCLEOTIDE SEQUENCE [LARGE SCALE GENOMIC DNA]</scope>
    <source>
        <strain evidence="3 4">MBLA0036</strain>
    </source>
</reference>
<dbReference type="InterPro" id="IPR032466">
    <property type="entry name" value="Metal_Hydrolase"/>
</dbReference>
<organism evidence="3 4">
    <name type="scientific">Haloplanus rallus</name>
    <dbReference type="NCBI Taxonomy" id="1816183"/>
    <lineage>
        <taxon>Archaea</taxon>
        <taxon>Methanobacteriati</taxon>
        <taxon>Methanobacteriota</taxon>
        <taxon>Stenosarchaea group</taxon>
        <taxon>Halobacteria</taxon>
        <taxon>Halobacteriales</taxon>
        <taxon>Haloferacaceae</taxon>
        <taxon>Haloplanus</taxon>
    </lineage>
</organism>
<dbReference type="Gene3D" id="2.30.40.10">
    <property type="entry name" value="Urease, subunit C, domain 1"/>
    <property type="match status" value="1"/>
</dbReference>
<sequence length="488" mass="53596">MTDLLIHDAIVVTVNQENQILQNGSIRVTNGTISAVETTEPGDQVSTAEHVIDASGKVVIPGLIDTHRHTDFTLVQGLFSELDGTELLKEAFALYHTAEPALGESFFEAAWQLACLRQLTHGVTTVNAMDFTPALGAEAIGEAGLRGVIGPELADFLNPASADEQLTDAREFIETHHDTYDGRIMASIAPGGEAGCSRELWEGVAELRDDYPDLRLHTHLYDSAEADTMAAGSGADDPLDLLDRYGLLDERTLLTHLLYADREDARRIAEAGAHVLHCPTVYSYFQAGKRTWFPLPALQEFGANVVIGLDDPFWFDSWDLFQEAKHARLLSNFEYGAQQWSSYDLLKMLTIDAARTLGIEDQIGSLEPGKRADLLVIDVDTPRLQPFSNLPSVLANSVTAGDIETVVVDGEVLMEEQSVTSMDVEAVRAAATRERERLQARTGWETSLAGSTPPDKSILKRVSAQPLLRAMRQYGRGFVNEHFLTHIN</sequence>
<dbReference type="AlphaFoldDB" id="A0A6B9F5Y9"/>
<name>A0A6B9F5Y9_9EURY</name>
<protein>
    <submittedName>
        <fullName evidence="3">Cytosine deaminase</fullName>
    </submittedName>
</protein>
<feature type="domain" description="Amidohydrolase-related" evidence="2">
    <location>
        <begin position="58"/>
        <end position="412"/>
    </location>
</feature>
<dbReference type="Pfam" id="PF01979">
    <property type="entry name" value="Amidohydro_1"/>
    <property type="match status" value="1"/>
</dbReference>
<dbReference type="InterPro" id="IPR011059">
    <property type="entry name" value="Metal-dep_hydrolase_composite"/>
</dbReference>
<dbReference type="InterPro" id="IPR050287">
    <property type="entry name" value="MTA/SAH_deaminase"/>
</dbReference>
<dbReference type="GO" id="GO:0016810">
    <property type="term" value="F:hydrolase activity, acting on carbon-nitrogen (but not peptide) bonds"/>
    <property type="evidence" value="ECO:0007669"/>
    <property type="project" value="InterPro"/>
</dbReference>
<keyword evidence="4" id="KW-1185">Reference proteome</keyword>
<evidence type="ECO:0000259" key="2">
    <source>
        <dbReference type="Pfam" id="PF01979"/>
    </source>
</evidence>
<accession>A0A6B9F5Y9</accession>
<dbReference type="KEGG" id="hra:EI982_02580"/>
<evidence type="ECO:0000313" key="3">
    <source>
        <dbReference type="EMBL" id="QGX93754.1"/>
    </source>
</evidence>
<dbReference type="Gene3D" id="3.20.20.140">
    <property type="entry name" value="Metal-dependent hydrolases"/>
    <property type="match status" value="1"/>
</dbReference>
<dbReference type="RefSeq" id="WP_157687994.1">
    <property type="nucleotide sequence ID" value="NZ_CP034345.1"/>
</dbReference>
<dbReference type="InterPro" id="IPR006680">
    <property type="entry name" value="Amidohydro-rel"/>
</dbReference>
<dbReference type="OrthoDB" id="24954at2157"/>
<dbReference type="EMBL" id="CP034345">
    <property type="protein sequence ID" value="QGX93754.1"/>
    <property type="molecule type" value="Genomic_DNA"/>
</dbReference>
<proteinExistence type="predicted"/>
<evidence type="ECO:0000313" key="4">
    <source>
        <dbReference type="Proteomes" id="UP000428325"/>
    </source>
</evidence>
<dbReference type="SUPFAM" id="SSF51338">
    <property type="entry name" value="Composite domain of metallo-dependent hydrolases"/>
    <property type="match status" value="1"/>
</dbReference>
<dbReference type="SUPFAM" id="SSF51556">
    <property type="entry name" value="Metallo-dependent hydrolases"/>
    <property type="match status" value="1"/>
</dbReference>